<reference evidence="1 2" key="1">
    <citation type="submission" date="2024-06" db="EMBL/GenBank/DDBJ databases">
        <authorList>
            <person name="Kim D.-U."/>
        </authorList>
    </citation>
    <scope>NUCLEOTIDE SEQUENCE [LARGE SCALE GENOMIC DNA]</scope>
    <source>
        <strain evidence="1 2">KACC15460</strain>
    </source>
</reference>
<organism evidence="1 2">
    <name type="scientific">Mesorhizobium shangrilense</name>
    <dbReference type="NCBI Taxonomy" id="460060"/>
    <lineage>
        <taxon>Bacteria</taxon>
        <taxon>Pseudomonadati</taxon>
        <taxon>Pseudomonadota</taxon>
        <taxon>Alphaproteobacteria</taxon>
        <taxon>Hyphomicrobiales</taxon>
        <taxon>Phyllobacteriaceae</taxon>
        <taxon>Mesorhizobium</taxon>
    </lineage>
</organism>
<name>A0ABV2DFB6_9HYPH</name>
<dbReference type="Proteomes" id="UP001548832">
    <property type="component" value="Unassembled WGS sequence"/>
</dbReference>
<evidence type="ECO:0000313" key="1">
    <source>
        <dbReference type="EMBL" id="MET2828746.1"/>
    </source>
</evidence>
<sequence>MRTMLRISIPTEEGNRAIRDGSIGKFIEHTLSELKPEATYFTAENGRRTAYLFVDVKDSSELPFYAERFFLGFNASLEMIPVMNVEELKRGLPKAMAALQ</sequence>
<gene>
    <name evidence="1" type="ORF">ABVQ20_17340</name>
</gene>
<evidence type="ECO:0000313" key="2">
    <source>
        <dbReference type="Proteomes" id="UP001548832"/>
    </source>
</evidence>
<dbReference type="RefSeq" id="WP_354460733.1">
    <property type="nucleotide sequence ID" value="NZ_JBEWSZ010000001.1"/>
</dbReference>
<accession>A0ABV2DFB6</accession>
<comment type="caution">
    <text evidence="1">The sequence shown here is derived from an EMBL/GenBank/DDBJ whole genome shotgun (WGS) entry which is preliminary data.</text>
</comment>
<protein>
    <recommendedName>
        <fullName evidence="3">Panthothenate synthetase</fullName>
    </recommendedName>
</protein>
<evidence type="ECO:0008006" key="3">
    <source>
        <dbReference type="Google" id="ProtNLM"/>
    </source>
</evidence>
<dbReference type="EMBL" id="JBEWSZ010000001">
    <property type="protein sequence ID" value="MET2828746.1"/>
    <property type="molecule type" value="Genomic_DNA"/>
</dbReference>
<proteinExistence type="predicted"/>
<keyword evidence="2" id="KW-1185">Reference proteome</keyword>